<proteinExistence type="predicted"/>
<feature type="chain" id="PRO_5041953945" evidence="3">
    <location>
        <begin position="23"/>
        <end position="509"/>
    </location>
</feature>
<feature type="transmembrane region" description="Helical" evidence="2">
    <location>
        <begin position="419"/>
        <end position="439"/>
    </location>
</feature>
<dbReference type="AlphaFoldDB" id="A0AAD4GWT8"/>
<organism evidence="4 5">
    <name type="scientific">Aspergillus nanangensis</name>
    <dbReference type="NCBI Taxonomy" id="2582783"/>
    <lineage>
        <taxon>Eukaryota</taxon>
        <taxon>Fungi</taxon>
        <taxon>Dikarya</taxon>
        <taxon>Ascomycota</taxon>
        <taxon>Pezizomycotina</taxon>
        <taxon>Eurotiomycetes</taxon>
        <taxon>Eurotiomycetidae</taxon>
        <taxon>Eurotiales</taxon>
        <taxon>Aspergillaceae</taxon>
        <taxon>Aspergillus</taxon>
        <taxon>Aspergillus subgen. Circumdati</taxon>
    </lineage>
</organism>
<evidence type="ECO:0000256" key="1">
    <source>
        <dbReference type="SAM" id="MobiDB-lite"/>
    </source>
</evidence>
<dbReference type="Proteomes" id="UP001194746">
    <property type="component" value="Unassembled WGS sequence"/>
</dbReference>
<evidence type="ECO:0000256" key="3">
    <source>
        <dbReference type="SAM" id="SignalP"/>
    </source>
</evidence>
<feature type="compositionally biased region" description="Pro residues" evidence="1">
    <location>
        <begin position="497"/>
        <end position="509"/>
    </location>
</feature>
<feature type="compositionally biased region" description="Polar residues" evidence="1">
    <location>
        <begin position="372"/>
        <end position="382"/>
    </location>
</feature>
<keyword evidence="2" id="KW-0472">Membrane</keyword>
<reference evidence="4" key="2">
    <citation type="submission" date="2020-02" db="EMBL/GenBank/DDBJ databases">
        <authorList>
            <person name="Gilchrist C.L.M."/>
            <person name="Chooi Y.-H."/>
        </authorList>
    </citation>
    <scope>NUCLEOTIDE SEQUENCE</scope>
    <source>
        <strain evidence="4">MST-FP2251</strain>
    </source>
</reference>
<accession>A0AAD4GWT8</accession>
<feature type="compositionally biased region" description="Low complexity" evidence="1">
    <location>
        <begin position="448"/>
        <end position="473"/>
    </location>
</feature>
<dbReference type="EMBL" id="VCAU01000023">
    <property type="protein sequence ID" value="KAF9890848.1"/>
    <property type="molecule type" value="Genomic_DNA"/>
</dbReference>
<feature type="region of interest" description="Disordered" evidence="1">
    <location>
        <begin position="355"/>
        <end position="415"/>
    </location>
</feature>
<keyword evidence="2" id="KW-0812">Transmembrane</keyword>
<evidence type="ECO:0000313" key="5">
    <source>
        <dbReference type="Proteomes" id="UP001194746"/>
    </source>
</evidence>
<sequence length="509" mass="53832">MHYITLLTALLAGVLLPINTLARDCLVNETTFNNYAPRMDLIEPSQLAQFDGCETLIGNIVISRHFTGKIELNTVTNFSGHISLDEKPTYGLEAVSLPNVQYMESISLRGAWGLNSLHAPKLEVLEDLVVTQVVEGGTLELPALRAVETLSLSGYWSSISFPSLETIDLGMWVYTDPTGEATDILVPVDIDFPVLKETAGMFIEGQIKSLSTPMLEVLGDPQGWPRGLGMRANYTAMEGVLLPSLRELHGLFSIDGSVSAVDLGGMQNTSAPIKIDVDSPTKIYSGLEHAGNISVHGPLAVINFTNLTTATYMDITSEAAPISCPRALVDIYRYFSDPEEPPFCSNESIAAAGENPYLDPGYTPSEPVTGYPTPTSDSSSDRGPTPTPSYTPSPTPTPVYTPTPTPGPGGGKLSTGAEAAIATGAALVGLVGIGGWIVARRRKRRVKNVATASGRAAAGAGDAVSRGASRAAGNRNTSSGRRGENKEALPRHSGDVAPPPYSRDPPGNV</sequence>
<gene>
    <name evidence="4" type="ORF">FE257_005419</name>
</gene>
<keyword evidence="2" id="KW-1133">Transmembrane helix</keyword>
<feature type="compositionally biased region" description="Pro residues" evidence="1">
    <location>
        <begin position="385"/>
        <end position="407"/>
    </location>
</feature>
<feature type="compositionally biased region" description="Basic and acidic residues" evidence="1">
    <location>
        <begin position="481"/>
        <end position="494"/>
    </location>
</feature>
<protein>
    <submittedName>
        <fullName evidence="4">Uncharacterized protein</fullName>
    </submittedName>
</protein>
<comment type="caution">
    <text evidence="4">The sequence shown here is derived from an EMBL/GenBank/DDBJ whole genome shotgun (WGS) entry which is preliminary data.</text>
</comment>
<name>A0AAD4GWT8_ASPNN</name>
<feature type="region of interest" description="Disordered" evidence="1">
    <location>
        <begin position="447"/>
        <end position="509"/>
    </location>
</feature>
<keyword evidence="3" id="KW-0732">Signal</keyword>
<feature type="signal peptide" evidence="3">
    <location>
        <begin position="1"/>
        <end position="22"/>
    </location>
</feature>
<reference evidence="4" key="1">
    <citation type="journal article" date="2019" name="Beilstein J. Org. Chem.">
        <title>Nanangenines: drimane sesquiterpenoids as the dominant metabolite cohort of a novel Australian fungus, Aspergillus nanangensis.</title>
        <authorList>
            <person name="Lacey H.J."/>
            <person name="Gilchrist C.L.M."/>
            <person name="Crombie A."/>
            <person name="Kalaitzis J.A."/>
            <person name="Vuong D."/>
            <person name="Rutledge P.J."/>
            <person name="Turner P."/>
            <person name="Pitt J.I."/>
            <person name="Lacey E."/>
            <person name="Chooi Y.H."/>
            <person name="Piggott A.M."/>
        </authorList>
    </citation>
    <scope>NUCLEOTIDE SEQUENCE</scope>
    <source>
        <strain evidence="4">MST-FP2251</strain>
    </source>
</reference>
<evidence type="ECO:0000256" key="2">
    <source>
        <dbReference type="SAM" id="Phobius"/>
    </source>
</evidence>
<evidence type="ECO:0000313" key="4">
    <source>
        <dbReference type="EMBL" id="KAF9890848.1"/>
    </source>
</evidence>
<keyword evidence="5" id="KW-1185">Reference proteome</keyword>